<keyword evidence="3" id="KW-1185">Reference proteome</keyword>
<evidence type="ECO:0000313" key="2">
    <source>
        <dbReference type="EMBL" id="KAB8166420.1"/>
    </source>
</evidence>
<proteinExistence type="predicted"/>
<name>A0A5N6AF32_9ACTN</name>
<organism evidence="2 3">
    <name type="scientific">Streptomyces mimosae</name>
    <dbReference type="NCBI Taxonomy" id="2586635"/>
    <lineage>
        <taxon>Bacteria</taxon>
        <taxon>Bacillati</taxon>
        <taxon>Actinomycetota</taxon>
        <taxon>Actinomycetes</taxon>
        <taxon>Kitasatosporales</taxon>
        <taxon>Streptomycetaceae</taxon>
        <taxon>Streptomyces</taxon>
    </lineage>
</organism>
<sequence length="404" mass="44364">MRTLIVSDLWPWVSPSGGAQRLNTVTRGLNTLGPVDLFVMSGVGEPSAPPPGTVLSRFHCVPESATWFSLKQGLLEGMLGRPGGRVLRTRRTMVAELRRWVAGTSYDVIWYNREFNWLRGHGAIDVPSIVDVDDCMDVLLRRWVEVRQNERAEPLSPVSRLRIEREIAWWRSAHRRVSRGANLLVLSNVRDRTRFGKARVALVPNTYAPPSGSPSPRSGGPRSSVLLFQGFLTYPPNVDAARWLVEDIAPLVREKVPNLRVVLAGRCSDRVRALARHPGVEVTDDVEDMGLVVRQADVVCVPLRVGAGTRIKILEAFAHGVAVVSTSVGAEGLDVVAGEHLELADVAGPFADACVRLLLDTNRRTHLAKTALSLYEKNYQPKSATDALVSAVEGVLSDSKRRSS</sequence>
<dbReference type="PANTHER" id="PTHR12526:SF600">
    <property type="entry name" value="GLYCOSYL TRANSFERASE GROUP 1"/>
    <property type="match status" value="1"/>
</dbReference>
<dbReference type="EMBL" id="VDLY02000006">
    <property type="protein sequence ID" value="KAB8166420.1"/>
    <property type="molecule type" value="Genomic_DNA"/>
</dbReference>
<dbReference type="PANTHER" id="PTHR12526">
    <property type="entry name" value="GLYCOSYLTRANSFERASE"/>
    <property type="match status" value="1"/>
</dbReference>
<evidence type="ECO:0000256" key="1">
    <source>
        <dbReference type="ARBA" id="ARBA00021292"/>
    </source>
</evidence>
<gene>
    <name evidence="2" type="ORF">FH607_011365</name>
</gene>
<dbReference type="GO" id="GO:0016757">
    <property type="term" value="F:glycosyltransferase activity"/>
    <property type="evidence" value="ECO:0007669"/>
    <property type="project" value="TreeGrafter"/>
</dbReference>
<comment type="caution">
    <text evidence="2">The sequence shown here is derived from an EMBL/GenBank/DDBJ whole genome shotgun (WGS) entry which is preliminary data.</text>
</comment>
<dbReference type="Gene3D" id="3.40.50.2000">
    <property type="entry name" value="Glycogen Phosphorylase B"/>
    <property type="match status" value="1"/>
</dbReference>
<accession>A0A5N6AF32</accession>
<evidence type="ECO:0000313" key="3">
    <source>
        <dbReference type="Proteomes" id="UP000314251"/>
    </source>
</evidence>
<dbReference type="SUPFAM" id="SSF53756">
    <property type="entry name" value="UDP-Glycosyltransferase/glycogen phosphorylase"/>
    <property type="match status" value="1"/>
</dbReference>
<dbReference type="Pfam" id="PF13692">
    <property type="entry name" value="Glyco_trans_1_4"/>
    <property type="match status" value="1"/>
</dbReference>
<protein>
    <recommendedName>
        <fullName evidence="1">D-inositol 3-phosphate glycosyltransferase</fullName>
    </recommendedName>
</protein>
<dbReference type="Proteomes" id="UP000314251">
    <property type="component" value="Unassembled WGS sequence"/>
</dbReference>
<dbReference type="OrthoDB" id="7615426at2"/>
<dbReference type="AlphaFoldDB" id="A0A5N6AF32"/>
<reference evidence="2" key="1">
    <citation type="submission" date="2019-10" db="EMBL/GenBank/DDBJ databases">
        <title>Nonomuraea sp. nov., isolated from Phyllanthus amarus.</title>
        <authorList>
            <person name="Klykleung N."/>
            <person name="Tanasupawat S."/>
        </authorList>
    </citation>
    <scope>NUCLEOTIDE SEQUENCE [LARGE SCALE GENOMIC DNA]</scope>
    <source>
        <strain evidence="2">3MP-10</strain>
    </source>
</reference>